<sequence>MEIKHADNKFFVGEDSSNTLAEVHYVPTGSTKLIADHTHVDDSLRGEGVGQKLVEQLVIYAREKDLKIVPLCPFVKSQFEKTPEYEDVWNK</sequence>
<dbReference type="EMBL" id="PCGR01000002">
    <property type="protein sequence ID" value="PJK16613.1"/>
    <property type="molecule type" value="Genomic_DNA"/>
</dbReference>
<organism evidence="2 3">
    <name type="scientific">Chryseomicrobium excrementi</name>
    <dbReference type="NCBI Taxonomy" id="2041346"/>
    <lineage>
        <taxon>Bacteria</taxon>
        <taxon>Bacillati</taxon>
        <taxon>Bacillota</taxon>
        <taxon>Bacilli</taxon>
        <taxon>Bacillales</taxon>
        <taxon>Caryophanaceae</taxon>
        <taxon>Chryseomicrobium</taxon>
    </lineage>
</organism>
<accession>A0A2M9EZH7</accession>
<evidence type="ECO:0000259" key="1">
    <source>
        <dbReference type="PROSITE" id="PS51729"/>
    </source>
</evidence>
<dbReference type="AlphaFoldDB" id="A0A2M9EZH7"/>
<feature type="domain" description="N-acetyltransferase" evidence="1">
    <location>
        <begin position="2"/>
        <end position="90"/>
    </location>
</feature>
<evidence type="ECO:0000313" key="2">
    <source>
        <dbReference type="EMBL" id="PJK16613.1"/>
    </source>
</evidence>
<dbReference type="PANTHER" id="PTHR31435">
    <property type="entry name" value="PROTEIN NATD1"/>
    <property type="match status" value="1"/>
</dbReference>
<evidence type="ECO:0000313" key="3">
    <source>
        <dbReference type="Proteomes" id="UP000228680"/>
    </source>
</evidence>
<keyword evidence="2" id="KW-0808">Transferase</keyword>
<dbReference type="Gene3D" id="3.40.630.30">
    <property type="match status" value="1"/>
</dbReference>
<gene>
    <name evidence="2" type="ORF">CQS04_05505</name>
</gene>
<dbReference type="GO" id="GO:0016740">
    <property type="term" value="F:transferase activity"/>
    <property type="evidence" value="ECO:0007669"/>
    <property type="project" value="UniProtKB-KW"/>
</dbReference>
<dbReference type="Proteomes" id="UP000228680">
    <property type="component" value="Unassembled WGS sequence"/>
</dbReference>
<dbReference type="Pfam" id="PF14542">
    <property type="entry name" value="Acetyltransf_CG"/>
    <property type="match status" value="1"/>
</dbReference>
<name>A0A2M9EZH7_9BACL</name>
<dbReference type="PANTHER" id="PTHR31435:SF10">
    <property type="entry name" value="BSR4717 PROTEIN"/>
    <property type="match status" value="1"/>
</dbReference>
<proteinExistence type="predicted"/>
<protein>
    <submittedName>
        <fullName evidence="2">GNAT family N-acetyltransferase</fullName>
    </submittedName>
</protein>
<dbReference type="InterPro" id="IPR045057">
    <property type="entry name" value="Gcn5-rel_NAT"/>
</dbReference>
<dbReference type="PROSITE" id="PS51729">
    <property type="entry name" value="GNAT_YJDJ"/>
    <property type="match status" value="1"/>
</dbReference>
<dbReference type="SUPFAM" id="SSF55729">
    <property type="entry name" value="Acyl-CoA N-acyltransferases (Nat)"/>
    <property type="match status" value="1"/>
</dbReference>
<dbReference type="InterPro" id="IPR031165">
    <property type="entry name" value="GNAT_YJDJ"/>
</dbReference>
<dbReference type="RefSeq" id="WP_100353178.1">
    <property type="nucleotide sequence ID" value="NZ_PCGR01000002.1"/>
</dbReference>
<dbReference type="InterPro" id="IPR016181">
    <property type="entry name" value="Acyl_CoA_acyltransferase"/>
</dbReference>
<comment type="caution">
    <text evidence="2">The sequence shown here is derived from an EMBL/GenBank/DDBJ whole genome shotgun (WGS) entry which is preliminary data.</text>
</comment>
<keyword evidence="3" id="KW-1185">Reference proteome</keyword>
<dbReference type="CDD" id="cd04301">
    <property type="entry name" value="NAT_SF"/>
    <property type="match status" value="1"/>
</dbReference>
<reference evidence="2 3" key="1">
    <citation type="submission" date="2017-10" db="EMBL/GenBank/DDBJ databases">
        <title>Draft genome of Chryseomicrobium casticus sp. nov.</title>
        <authorList>
            <person name="Chakraborty R."/>
            <person name="Saha T."/>
        </authorList>
    </citation>
    <scope>NUCLEOTIDE SEQUENCE [LARGE SCALE GENOMIC DNA]</scope>
    <source>
        <strain evidence="2 3">ET03</strain>
    </source>
</reference>
<dbReference type="OrthoDB" id="9793389at2"/>